<dbReference type="PANTHER" id="PTHR13593">
    <property type="match status" value="1"/>
</dbReference>
<dbReference type="Proteomes" id="UP000243515">
    <property type="component" value="Unassembled WGS sequence"/>
</dbReference>
<evidence type="ECO:0000313" key="3">
    <source>
        <dbReference type="Proteomes" id="UP000243515"/>
    </source>
</evidence>
<dbReference type="SUPFAM" id="SSF51695">
    <property type="entry name" value="PLC-like phosphodiesterases"/>
    <property type="match status" value="1"/>
</dbReference>
<name>A0A232M391_9EURO</name>
<dbReference type="InterPro" id="IPR017946">
    <property type="entry name" value="PLC-like_Pdiesterase_TIM-brl"/>
</dbReference>
<organism evidence="2 3">
    <name type="scientific">Elaphomyces granulatus</name>
    <dbReference type="NCBI Taxonomy" id="519963"/>
    <lineage>
        <taxon>Eukaryota</taxon>
        <taxon>Fungi</taxon>
        <taxon>Dikarya</taxon>
        <taxon>Ascomycota</taxon>
        <taxon>Pezizomycotina</taxon>
        <taxon>Eurotiomycetes</taxon>
        <taxon>Eurotiomycetidae</taxon>
        <taxon>Eurotiales</taxon>
        <taxon>Elaphomycetaceae</taxon>
        <taxon>Elaphomyces</taxon>
    </lineage>
</organism>
<dbReference type="Gene3D" id="3.20.20.190">
    <property type="entry name" value="Phosphatidylinositol (PI) phosphodiesterase"/>
    <property type="match status" value="1"/>
</dbReference>
<dbReference type="InterPro" id="IPR051057">
    <property type="entry name" value="PI-PLC_domain"/>
</dbReference>
<feature type="chain" id="PRO_5012218162" description="Phosphatidylinositol-specific phospholipase C X domain-containing protein" evidence="1">
    <location>
        <begin position="19"/>
        <end position="286"/>
    </location>
</feature>
<dbReference type="GO" id="GO:0006629">
    <property type="term" value="P:lipid metabolic process"/>
    <property type="evidence" value="ECO:0007669"/>
    <property type="project" value="InterPro"/>
</dbReference>
<accession>A0A232M391</accession>
<dbReference type="GO" id="GO:0008081">
    <property type="term" value="F:phosphoric diester hydrolase activity"/>
    <property type="evidence" value="ECO:0007669"/>
    <property type="project" value="InterPro"/>
</dbReference>
<gene>
    <name evidence="2" type="ORF">Egran_01423</name>
</gene>
<reference evidence="2 3" key="1">
    <citation type="journal article" date="2015" name="Environ. Microbiol.">
        <title>Metagenome sequence of Elaphomyces granulatus from sporocarp tissue reveals Ascomycota ectomycorrhizal fingerprints of genome expansion and a Proteobacteria-rich microbiome.</title>
        <authorList>
            <person name="Quandt C.A."/>
            <person name="Kohler A."/>
            <person name="Hesse C.N."/>
            <person name="Sharpton T.J."/>
            <person name="Martin F."/>
            <person name="Spatafora J.W."/>
        </authorList>
    </citation>
    <scope>NUCLEOTIDE SEQUENCE [LARGE SCALE GENOMIC DNA]</scope>
    <source>
        <strain evidence="2 3">OSC145934</strain>
    </source>
</reference>
<evidence type="ECO:0008006" key="4">
    <source>
        <dbReference type="Google" id="ProtNLM"/>
    </source>
</evidence>
<protein>
    <recommendedName>
        <fullName evidence="4">Phosphatidylinositol-specific phospholipase C X domain-containing protein</fullName>
    </recommendedName>
</protein>
<proteinExistence type="predicted"/>
<comment type="caution">
    <text evidence="2">The sequence shown here is derived from an EMBL/GenBank/DDBJ whole genome shotgun (WGS) entry which is preliminary data.</text>
</comment>
<keyword evidence="1" id="KW-0732">Signal</keyword>
<dbReference type="PANTHER" id="PTHR13593:SF146">
    <property type="entry name" value="PLC-LIKE PHOSPHODIESTERASE"/>
    <property type="match status" value="1"/>
</dbReference>
<feature type="signal peptide" evidence="1">
    <location>
        <begin position="1"/>
        <end position="18"/>
    </location>
</feature>
<evidence type="ECO:0000256" key="1">
    <source>
        <dbReference type="SAM" id="SignalP"/>
    </source>
</evidence>
<evidence type="ECO:0000313" key="2">
    <source>
        <dbReference type="EMBL" id="OXV10816.1"/>
    </source>
</evidence>
<keyword evidence="3" id="KW-1185">Reference proteome</keyword>
<dbReference type="EMBL" id="NPHW01002745">
    <property type="protein sequence ID" value="OXV10816.1"/>
    <property type="molecule type" value="Genomic_DNA"/>
</dbReference>
<sequence length="286" mass="31276">MIICYALMLLTLSWVALTQNTCNGRAEYCNRRYSDVSLIGAHDSPFVGSSPVDNQDLSPTGQLDFGIRFLQGQTHHTECSLRDAGTLVSFLQTIKSWMDQHPNEVISLLITNGDNLPIGKFDQAFESSGIKPYAFVPSSSPSVLSIDSWPLLQNLIDSGKRLVVFLDFGADMENVPYILDEFAYFFETPYDVTDKNFPDCSINRPSGATADGRMYIANHFLDIDLFGILIPDHPDAATTNAATGTGSIGSQASLCESKCGRPPNFVLLDFVNRGDALTAQNTLNGL</sequence>
<dbReference type="AlphaFoldDB" id="A0A232M391"/>
<dbReference type="OrthoDB" id="7984201at2759"/>
<dbReference type="Pfam" id="PF26146">
    <property type="entry name" value="PI-PLC_X"/>
    <property type="match status" value="1"/>
</dbReference>